<accession>A0A8T3CB19</accession>
<proteinExistence type="predicted"/>
<feature type="region of interest" description="Disordered" evidence="1">
    <location>
        <begin position="1"/>
        <end position="62"/>
    </location>
</feature>
<dbReference type="GO" id="GO:0062064">
    <property type="term" value="F:box C/D methylation guide snoRNP complex binding"/>
    <property type="evidence" value="ECO:0007669"/>
    <property type="project" value="TreeGrafter"/>
</dbReference>
<reference evidence="2" key="1">
    <citation type="submission" date="2021-01" db="EMBL/GenBank/DDBJ databases">
        <authorList>
            <person name="Zahm M."/>
            <person name="Roques C."/>
            <person name="Cabau C."/>
            <person name="Klopp C."/>
            <person name="Donnadieu C."/>
            <person name="Jouanno E."/>
            <person name="Lampietro C."/>
            <person name="Louis A."/>
            <person name="Herpin A."/>
            <person name="Echchiki A."/>
            <person name="Berthelot C."/>
            <person name="Parey E."/>
            <person name="Roest-Crollius H."/>
            <person name="Braasch I."/>
            <person name="Postlethwait J."/>
            <person name="Bobe J."/>
            <person name="Montfort J."/>
            <person name="Bouchez O."/>
            <person name="Begum T."/>
            <person name="Mejri S."/>
            <person name="Adams A."/>
            <person name="Chen W.-J."/>
            <person name="Guiguen Y."/>
        </authorList>
    </citation>
    <scope>NUCLEOTIDE SEQUENCE</scope>
    <source>
        <tissue evidence="2">Blood</tissue>
    </source>
</reference>
<dbReference type="Proteomes" id="UP000829720">
    <property type="component" value="Unassembled WGS sequence"/>
</dbReference>
<evidence type="ECO:0000256" key="1">
    <source>
        <dbReference type="SAM" id="MobiDB-lite"/>
    </source>
</evidence>
<keyword evidence="3" id="KW-1185">Reference proteome</keyword>
<evidence type="ECO:0000313" key="3">
    <source>
        <dbReference type="Proteomes" id="UP000829720"/>
    </source>
</evidence>
<dbReference type="PANTHER" id="PTHR28674:SF1">
    <property type="entry name" value="NOP PROTEIN CHAPERONE 1"/>
    <property type="match status" value="1"/>
</dbReference>
<protein>
    <submittedName>
        <fullName evidence="2">Uncharacterized protein</fullName>
    </submittedName>
</protein>
<evidence type="ECO:0000313" key="2">
    <source>
        <dbReference type="EMBL" id="KAI1882149.1"/>
    </source>
</evidence>
<organism evidence="2 3">
    <name type="scientific">Albula goreensis</name>
    <dbReference type="NCBI Taxonomy" id="1534307"/>
    <lineage>
        <taxon>Eukaryota</taxon>
        <taxon>Metazoa</taxon>
        <taxon>Chordata</taxon>
        <taxon>Craniata</taxon>
        <taxon>Vertebrata</taxon>
        <taxon>Euteleostomi</taxon>
        <taxon>Actinopterygii</taxon>
        <taxon>Neopterygii</taxon>
        <taxon>Teleostei</taxon>
        <taxon>Albuliformes</taxon>
        <taxon>Albulidae</taxon>
        <taxon>Albula</taxon>
    </lineage>
</organism>
<feature type="compositionally biased region" description="Acidic residues" evidence="1">
    <location>
        <begin position="114"/>
        <end position="144"/>
    </location>
</feature>
<dbReference type="GO" id="GO:0000492">
    <property type="term" value="P:box C/D snoRNP assembly"/>
    <property type="evidence" value="ECO:0007669"/>
    <property type="project" value="InterPro"/>
</dbReference>
<sequence length="168" mass="18465">MSRAENASMDRSSMEHDSNQRRTNSRELLSCGSGGGLRDKLLLKPKSSKNGGSLQTTKVPRSSVLDRLQYFLPQMAQANEKLREQMESSPAGHFDIECVGEAEKVIEMDVALVDLDDSDTDTDEDSSDDSSSDSEEEGDLEVTEDNLKLPGDRRKGKPGIEVLDKDNA</sequence>
<feature type="region of interest" description="Disordered" evidence="1">
    <location>
        <begin position="111"/>
        <end position="168"/>
    </location>
</feature>
<dbReference type="EMBL" id="JAERUA010000025">
    <property type="protein sequence ID" value="KAI1882149.1"/>
    <property type="molecule type" value="Genomic_DNA"/>
</dbReference>
<dbReference type="AlphaFoldDB" id="A0A8T3CB19"/>
<name>A0A8T3CB19_9TELE</name>
<gene>
    <name evidence="2" type="ORF">AGOR_G00247700</name>
</gene>
<dbReference type="Pfam" id="PF15370">
    <property type="entry name" value="NOPCHAP1"/>
    <property type="match status" value="1"/>
</dbReference>
<comment type="caution">
    <text evidence="2">The sequence shown here is derived from an EMBL/GenBank/DDBJ whole genome shotgun (WGS) entry which is preliminary data.</text>
</comment>
<feature type="compositionally biased region" description="Polar residues" evidence="1">
    <location>
        <begin position="48"/>
        <end position="60"/>
    </location>
</feature>
<dbReference type="OrthoDB" id="1112980at2759"/>
<dbReference type="InterPro" id="IPR027921">
    <property type="entry name" value="NOPCHAP1"/>
</dbReference>
<dbReference type="PANTHER" id="PTHR28674">
    <property type="entry name" value="SIMILAR TO DNA SEGMENT, CHR 10, WAYNE STATE UNIVERSITY 102,-EXPRESSED"/>
    <property type="match status" value="1"/>
</dbReference>